<feature type="active site" evidence="9">
    <location>
        <position position="260"/>
    </location>
</feature>
<dbReference type="InterPro" id="IPR002020">
    <property type="entry name" value="Citrate_synthase"/>
</dbReference>
<dbReference type="UniPathway" id="UPA00223">
    <property type="reaction ID" value="UER00717"/>
</dbReference>
<evidence type="ECO:0000256" key="5">
    <source>
        <dbReference type="ARBA" id="ARBA00022679"/>
    </source>
</evidence>
<protein>
    <recommendedName>
        <fullName evidence="8">Citrate synthase</fullName>
    </recommendedName>
</protein>
<comment type="caution">
    <text evidence="10">The sequence shown here is derived from an EMBL/GenBank/DDBJ whole genome shotgun (WGS) entry which is preliminary data.</text>
</comment>
<comment type="catalytic activity">
    <reaction evidence="6">
        <text>propanoyl-CoA + oxaloacetate + H2O = (2S,3S)-2-methylcitrate + CoA + H(+)</text>
        <dbReference type="Rhea" id="RHEA:23780"/>
        <dbReference type="ChEBI" id="CHEBI:15377"/>
        <dbReference type="ChEBI" id="CHEBI:15378"/>
        <dbReference type="ChEBI" id="CHEBI:16452"/>
        <dbReference type="ChEBI" id="CHEBI:57287"/>
        <dbReference type="ChEBI" id="CHEBI:57392"/>
        <dbReference type="ChEBI" id="CHEBI:58853"/>
        <dbReference type="EC" id="2.3.3.5"/>
    </reaction>
</comment>
<comment type="pathway">
    <text evidence="1">Carbohydrate metabolism; tricarboxylic acid cycle; isocitrate from oxaloacetate: step 1/2.</text>
</comment>
<dbReference type="OrthoDB" id="9800864at2"/>
<dbReference type="InterPro" id="IPR011278">
    <property type="entry name" value="2-MeCitrate/Citrate_synth_II"/>
</dbReference>
<keyword evidence="4" id="KW-0816">Tricarboxylic acid cycle</keyword>
<gene>
    <name evidence="10" type="ORF">EBI00_09865</name>
</gene>
<dbReference type="GO" id="GO:0050440">
    <property type="term" value="F:2-methylcitrate synthase activity"/>
    <property type="evidence" value="ECO:0007669"/>
    <property type="project" value="UniProtKB-EC"/>
</dbReference>
<feature type="active site" evidence="9">
    <location>
        <position position="311"/>
    </location>
</feature>
<dbReference type="GO" id="GO:0036440">
    <property type="term" value="F:citrate synthase activity"/>
    <property type="evidence" value="ECO:0007669"/>
    <property type="project" value="UniProtKB-EC"/>
</dbReference>
<dbReference type="NCBIfam" id="TIGR01800">
    <property type="entry name" value="cit_synth_II"/>
    <property type="match status" value="1"/>
</dbReference>
<evidence type="ECO:0000256" key="2">
    <source>
        <dbReference type="ARBA" id="ARBA00005026"/>
    </source>
</evidence>
<reference evidence="10 11" key="1">
    <citation type="journal article" date="2012" name="Int. J. Syst. Evol. Microbiol.">
        <title>Marinomonas hwangdonensis sp. nov., isolated from seawater.</title>
        <authorList>
            <person name="Jung Y.T."/>
            <person name="Oh T.K."/>
            <person name="Yoon J.H."/>
        </authorList>
    </citation>
    <scope>NUCLEOTIDE SEQUENCE [LARGE SCALE GENOMIC DNA]</scope>
    <source>
        <strain evidence="10 11">HDW-15</strain>
    </source>
</reference>
<comment type="similarity">
    <text evidence="3 8">Belongs to the citrate synthase family.</text>
</comment>
<dbReference type="SUPFAM" id="SSF48256">
    <property type="entry name" value="Citrate synthase"/>
    <property type="match status" value="1"/>
</dbReference>
<dbReference type="PANTHER" id="PTHR11739">
    <property type="entry name" value="CITRATE SYNTHASE"/>
    <property type="match status" value="1"/>
</dbReference>
<proteinExistence type="inferred from homology"/>
<dbReference type="InterPro" id="IPR016142">
    <property type="entry name" value="Citrate_synth-like_lrg_a-sub"/>
</dbReference>
<comment type="pathway">
    <text evidence="2">Organic acid metabolism; propanoate degradation.</text>
</comment>
<evidence type="ECO:0000256" key="8">
    <source>
        <dbReference type="PIRNR" id="PIRNR001369"/>
    </source>
</evidence>
<dbReference type="GO" id="GO:0006099">
    <property type="term" value="P:tricarboxylic acid cycle"/>
    <property type="evidence" value="ECO:0007669"/>
    <property type="project" value="UniProtKB-UniPathway"/>
</dbReference>
<dbReference type="PIRSF" id="PIRSF001369">
    <property type="entry name" value="Citrate_synth"/>
    <property type="match status" value="1"/>
</dbReference>
<dbReference type="GO" id="GO:0005737">
    <property type="term" value="C:cytoplasm"/>
    <property type="evidence" value="ECO:0007669"/>
    <property type="project" value="InterPro"/>
</dbReference>
<dbReference type="InterPro" id="IPR016143">
    <property type="entry name" value="Citrate_synth-like_sm_a-sub"/>
</dbReference>
<dbReference type="EMBL" id="RIZG01000005">
    <property type="protein sequence ID" value="RNF50474.1"/>
    <property type="molecule type" value="Genomic_DNA"/>
</dbReference>
<dbReference type="Gene3D" id="1.10.580.10">
    <property type="entry name" value="Citrate Synthase, domain 1"/>
    <property type="match status" value="1"/>
</dbReference>
<dbReference type="Proteomes" id="UP000280507">
    <property type="component" value="Unassembled WGS sequence"/>
</dbReference>
<dbReference type="RefSeq" id="WP_123095760.1">
    <property type="nucleotide sequence ID" value="NZ_RIZG01000005.1"/>
</dbReference>
<dbReference type="AlphaFoldDB" id="A0A3M8Q5R8"/>
<evidence type="ECO:0000256" key="1">
    <source>
        <dbReference type="ARBA" id="ARBA00004751"/>
    </source>
</evidence>
<name>A0A3M8Q5R8_9GAMM</name>
<keyword evidence="5 8" id="KW-0808">Transferase</keyword>
<organism evidence="10 11">
    <name type="scientific">Marinomonas hwangdonensis</name>
    <dbReference type="NCBI Taxonomy" id="1053647"/>
    <lineage>
        <taxon>Bacteria</taxon>
        <taxon>Pseudomonadati</taxon>
        <taxon>Pseudomonadota</taxon>
        <taxon>Gammaproteobacteria</taxon>
        <taxon>Oceanospirillales</taxon>
        <taxon>Oceanospirillaceae</taxon>
        <taxon>Marinomonas</taxon>
    </lineage>
</organism>
<dbReference type="Gene3D" id="1.10.230.10">
    <property type="entry name" value="Cytochrome P450-Terp, domain 2"/>
    <property type="match status" value="1"/>
</dbReference>
<evidence type="ECO:0000313" key="11">
    <source>
        <dbReference type="Proteomes" id="UP000280507"/>
    </source>
</evidence>
<dbReference type="NCBIfam" id="NF009006">
    <property type="entry name" value="PRK12351.1"/>
    <property type="match status" value="1"/>
</dbReference>
<sequence length="375" mass="41494">MAKVLSGAGLRGQSAGETALCTVGKAAAGLTYRGYDIDVLADKASFEEVAYLLLYGHLPNRTELAAYEEKLMGLRSLPETLKKALELIPADAHPMDVMRTGCSFLGNLEPELTLEDQHQAADRLVATLPAIVLYWYRFSHDGVRVDTLNAHVPSLAGHFLTMLHDEAPNALHTQVMNASLILYAEHEFNASTFTARVCASTLSDMHSCITGGIGSLRGPLHGGANEAAMDMIEPWKTPEEAEAALLHKLAHKEKIMGFGHAIYSERDPRNDIIKKWSKKLSDAVGDKHLYAVSERCEAVMWREKKLFCNADFFHASAYRFMGIPTKLFTPIFVCSRVTGWAAHVMEQRANNRIIRPSADYTGPDHADWIDIDDRA</sequence>
<evidence type="ECO:0000256" key="9">
    <source>
        <dbReference type="PIRSR" id="PIRSR001369-1"/>
    </source>
</evidence>
<accession>A0A3M8Q5R8</accession>
<evidence type="ECO:0000256" key="7">
    <source>
        <dbReference type="ARBA" id="ARBA00049288"/>
    </source>
</evidence>
<evidence type="ECO:0000313" key="10">
    <source>
        <dbReference type="EMBL" id="RNF50474.1"/>
    </source>
</evidence>
<evidence type="ECO:0000256" key="3">
    <source>
        <dbReference type="ARBA" id="ARBA00010566"/>
    </source>
</evidence>
<dbReference type="PANTHER" id="PTHR11739:SF25">
    <property type="entry name" value="CITRATE SYNTHASE-RELATED PROTEIN DDB_G0287281"/>
    <property type="match status" value="1"/>
</dbReference>
<evidence type="ECO:0000256" key="6">
    <source>
        <dbReference type="ARBA" id="ARBA00049052"/>
    </source>
</evidence>
<dbReference type="Pfam" id="PF00285">
    <property type="entry name" value="Citrate_synt"/>
    <property type="match status" value="1"/>
</dbReference>
<dbReference type="PRINTS" id="PR00143">
    <property type="entry name" value="CITRTSNTHASE"/>
</dbReference>
<dbReference type="FunFam" id="1.10.230.10:FF:000003">
    <property type="entry name" value="Citrate synthase"/>
    <property type="match status" value="1"/>
</dbReference>
<evidence type="ECO:0000256" key="4">
    <source>
        <dbReference type="ARBA" id="ARBA00022532"/>
    </source>
</evidence>
<keyword evidence="11" id="KW-1185">Reference proteome</keyword>
<keyword evidence="10" id="KW-0012">Acyltransferase</keyword>
<dbReference type="CDD" id="cd06108">
    <property type="entry name" value="Ec2MCS_like"/>
    <property type="match status" value="1"/>
</dbReference>
<dbReference type="InterPro" id="IPR024176">
    <property type="entry name" value="Citrate_synthase_bac-typ"/>
</dbReference>
<comment type="catalytic activity">
    <reaction evidence="7">
        <text>oxaloacetate + acetyl-CoA + H2O = citrate + CoA + H(+)</text>
        <dbReference type="Rhea" id="RHEA:16845"/>
        <dbReference type="ChEBI" id="CHEBI:15377"/>
        <dbReference type="ChEBI" id="CHEBI:15378"/>
        <dbReference type="ChEBI" id="CHEBI:16452"/>
        <dbReference type="ChEBI" id="CHEBI:16947"/>
        <dbReference type="ChEBI" id="CHEBI:57287"/>
        <dbReference type="ChEBI" id="CHEBI:57288"/>
        <dbReference type="EC" id="2.3.3.16"/>
    </reaction>
</comment>
<dbReference type="GO" id="GO:0005975">
    <property type="term" value="P:carbohydrate metabolic process"/>
    <property type="evidence" value="ECO:0007669"/>
    <property type="project" value="TreeGrafter"/>
</dbReference>
<dbReference type="InterPro" id="IPR036969">
    <property type="entry name" value="Citrate_synthase_sf"/>
</dbReference>
<dbReference type="GO" id="GO:0019679">
    <property type="term" value="P:propionate metabolic process, methylcitrate cycle"/>
    <property type="evidence" value="ECO:0007669"/>
    <property type="project" value="TreeGrafter"/>
</dbReference>